<feature type="non-terminal residue" evidence="2">
    <location>
        <position position="85"/>
    </location>
</feature>
<feature type="compositionally biased region" description="Basic and acidic residues" evidence="1">
    <location>
        <begin position="65"/>
        <end position="85"/>
    </location>
</feature>
<sequence length="85" mass="9853">RQDQPLIAETDSPLLDQKGTTNASNASVKHYEIEGDDNYKIEEYDEIYNINVTRKVGRPPKKRIEHSDNSEQRARRKSDRVPPTE</sequence>
<name>A0A9N9I6Y7_9GLOM</name>
<feature type="compositionally biased region" description="Polar residues" evidence="1">
    <location>
        <begin position="18"/>
        <end position="27"/>
    </location>
</feature>
<dbReference type="Proteomes" id="UP000789342">
    <property type="component" value="Unassembled WGS sequence"/>
</dbReference>
<reference evidence="2" key="1">
    <citation type="submission" date="2021-06" db="EMBL/GenBank/DDBJ databases">
        <authorList>
            <person name="Kallberg Y."/>
            <person name="Tangrot J."/>
            <person name="Rosling A."/>
        </authorList>
    </citation>
    <scope>NUCLEOTIDE SEQUENCE</scope>
    <source>
        <strain evidence="2">CL551</strain>
    </source>
</reference>
<dbReference type="AlphaFoldDB" id="A0A9N9I6Y7"/>
<evidence type="ECO:0000313" key="2">
    <source>
        <dbReference type="EMBL" id="CAG8722717.1"/>
    </source>
</evidence>
<evidence type="ECO:0000256" key="1">
    <source>
        <dbReference type="SAM" id="MobiDB-lite"/>
    </source>
</evidence>
<protein>
    <submittedName>
        <fullName evidence="2">3310_t:CDS:1</fullName>
    </submittedName>
</protein>
<evidence type="ECO:0000313" key="3">
    <source>
        <dbReference type="Proteomes" id="UP000789342"/>
    </source>
</evidence>
<proteinExistence type="predicted"/>
<dbReference type="EMBL" id="CAJVPV010023106">
    <property type="protein sequence ID" value="CAG8722717.1"/>
    <property type="molecule type" value="Genomic_DNA"/>
</dbReference>
<accession>A0A9N9I6Y7</accession>
<gene>
    <name evidence="2" type="ORF">AMORRO_LOCUS13443</name>
</gene>
<comment type="caution">
    <text evidence="2">The sequence shown here is derived from an EMBL/GenBank/DDBJ whole genome shotgun (WGS) entry which is preliminary data.</text>
</comment>
<feature type="non-terminal residue" evidence="2">
    <location>
        <position position="1"/>
    </location>
</feature>
<feature type="region of interest" description="Disordered" evidence="1">
    <location>
        <begin position="56"/>
        <end position="85"/>
    </location>
</feature>
<organism evidence="2 3">
    <name type="scientific">Acaulospora morrowiae</name>
    <dbReference type="NCBI Taxonomy" id="94023"/>
    <lineage>
        <taxon>Eukaryota</taxon>
        <taxon>Fungi</taxon>
        <taxon>Fungi incertae sedis</taxon>
        <taxon>Mucoromycota</taxon>
        <taxon>Glomeromycotina</taxon>
        <taxon>Glomeromycetes</taxon>
        <taxon>Diversisporales</taxon>
        <taxon>Acaulosporaceae</taxon>
        <taxon>Acaulospora</taxon>
    </lineage>
</organism>
<feature type="region of interest" description="Disordered" evidence="1">
    <location>
        <begin position="1"/>
        <end position="29"/>
    </location>
</feature>
<keyword evidence="3" id="KW-1185">Reference proteome</keyword>